<feature type="active site" description="Schiff-base intermediate with substrate; via pyruvic acid" evidence="15">
    <location>
        <position position="63"/>
    </location>
</feature>
<dbReference type="Gene3D" id="3.30.160.750">
    <property type="match status" value="1"/>
</dbReference>
<reference evidence="16 17" key="1">
    <citation type="submission" date="2019-06" db="EMBL/GenBank/DDBJ databases">
        <authorList>
            <person name="Meng X."/>
        </authorList>
    </citation>
    <scope>NUCLEOTIDE SEQUENCE [LARGE SCALE GENOMIC DNA]</scope>
    <source>
        <strain evidence="16 17">M625</strain>
    </source>
</reference>
<dbReference type="SUPFAM" id="SSF56276">
    <property type="entry name" value="S-adenosylmethionine decarboxylase"/>
    <property type="match status" value="1"/>
</dbReference>
<keyword evidence="4 15" id="KW-0210">Decarboxylase</keyword>
<proteinExistence type="inferred from homology"/>
<comment type="function">
    <text evidence="13 15">Catalyzes the decarboxylation of S-adenosylmethionine to S-adenosylmethioninamine (dcAdoMet), the propylamine donor required for the synthesis of the polyamines spermine and spermidine from the diamine putrescine.</text>
</comment>
<keyword evidence="6 15" id="KW-0745">Spermidine biosynthesis</keyword>
<evidence type="ECO:0000256" key="1">
    <source>
        <dbReference type="ARBA" id="ARBA00004911"/>
    </source>
</evidence>
<evidence type="ECO:0000256" key="6">
    <source>
        <dbReference type="ARBA" id="ARBA00023066"/>
    </source>
</evidence>
<keyword evidence="3 15" id="KW-0949">S-adenosyl-L-methionine</keyword>
<dbReference type="InterPro" id="IPR016067">
    <property type="entry name" value="S-AdoMet_deCO2ase_core"/>
</dbReference>
<evidence type="ECO:0000256" key="9">
    <source>
        <dbReference type="ARBA" id="ARBA00023239"/>
    </source>
</evidence>
<organism evidence="16 17">
    <name type="scientific">Aquimarina algicola</name>
    <dbReference type="NCBI Taxonomy" id="2589995"/>
    <lineage>
        <taxon>Bacteria</taxon>
        <taxon>Pseudomonadati</taxon>
        <taxon>Bacteroidota</taxon>
        <taxon>Flavobacteriia</taxon>
        <taxon>Flavobacteriales</taxon>
        <taxon>Flavobacteriaceae</taxon>
        <taxon>Aquimarina</taxon>
    </lineage>
</organism>
<evidence type="ECO:0000313" key="17">
    <source>
        <dbReference type="Proteomes" id="UP000315540"/>
    </source>
</evidence>
<comment type="catalytic activity">
    <reaction evidence="12 15">
        <text>S-adenosyl-L-methionine + H(+) = S-adenosyl 3-(methylsulfanyl)propylamine + CO2</text>
        <dbReference type="Rhea" id="RHEA:15981"/>
        <dbReference type="ChEBI" id="CHEBI:15378"/>
        <dbReference type="ChEBI" id="CHEBI:16526"/>
        <dbReference type="ChEBI" id="CHEBI:57443"/>
        <dbReference type="ChEBI" id="CHEBI:59789"/>
        <dbReference type="EC" id="4.1.1.50"/>
    </reaction>
</comment>
<dbReference type="UniPathway" id="UPA00331">
    <property type="reaction ID" value="UER00451"/>
</dbReference>
<dbReference type="AlphaFoldDB" id="A0A504JEE6"/>
<feature type="active site" description="Proton donor; for catalytic activity" evidence="15">
    <location>
        <position position="83"/>
    </location>
</feature>
<keyword evidence="5 15" id="KW-0068">Autocatalytic cleavage</keyword>
<evidence type="ECO:0000256" key="13">
    <source>
        <dbReference type="ARBA" id="ARBA00056215"/>
    </source>
</evidence>
<gene>
    <name evidence="16" type="primary">speD</name>
    <name evidence="15" type="synonym">speH</name>
    <name evidence="16" type="ORF">FHK87_03040</name>
</gene>
<keyword evidence="9 15" id="KW-0456">Lyase</keyword>
<dbReference type="RefSeq" id="WP_140589616.1">
    <property type="nucleotide sequence ID" value="NZ_VFWZ01000001.1"/>
</dbReference>
<keyword evidence="7 15" id="KW-0620">Polyamine biosynthesis</keyword>
<dbReference type="FunFam" id="3.30.360.110:FF:000001">
    <property type="entry name" value="S-adenosylmethionine decarboxylase proenzyme"/>
    <property type="match status" value="1"/>
</dbReference>
<evidence type="ECO:0000256" key="15">
    <source>
        <dbReference type="HAMAP-Rule" id="MF_00464"/>
    </source>
</evidence>
<dbReference type="GO" id="GO:0004014">
    <property type="term" value="F:adenosylmethionine decarboxylase activity"/>
    <property type="evidence" value="ECO:0007669"/>
    <property type="project" value="UniProtKB-UniRule"/>
</dbReference>
<feature type="chain" id="PRO_5023248445" description="S-adenosylmethionine decarboxylase alpha chain" evidence="15">
    <location>
        <begin position="63"/>
        <end position="122"/>
    </location>
</feature>
<sequence>MNGLGLHILMEFHECSFDALNTLETLEETMNKAAVASGATIIKSIFHKFAPQGVTGVVVIAESHLAVHTWPEHGYAAVDFFTCNTNMDYHIAYELLAKALTSQKHSYKSVERGLINTNIEGY</sequence>
<feature type="modified residue" description="Pyruvic acid (Ser); by autocatalysis" evidence="15">
    <location>
        <position position="63"/>
    </location>
</feature>
<dbReference type="HAMAP" id="MF_00464">
    <property type="entry name" value="AdoMetDC_1"/>
    <property type="match status" value="1"/>
</dbReference>
<dbReference type="Gene3D" id="3.30.360.110">
    <property type="entry name" value="S-adenosylmethionine decarboxylase domain"/>
    <property type="match status" value="1"/>
</dbReference>
<dbReference type="Pfam" id="PF02675">
    <property type="entry name" value="AdoMet_dc"/>
    <property type="match status" value="1"/>
</dbReference>
<evidence type="ECO:0000256" key="14">
    <source>
        <dbReference type="ARBA" id="ARBA00061583"/>
    </source>
</evidence>
<comment type="PTM">
    <text evidence="15">Is synthesized initially as an inactive proenzyme. Formation of the active enzyme involves a self-maturation process in which the active site pyruvoyl group is generated from an internal serine residue via an autocatalytic post-translational modification. Two non-identical subunits are generated from the proenzyme in this reaction, and the pyruvate is formed at the N-terminus of the alpha chain, which is derived from the carboxyl end of the proenzyme. The post-translation cleavage follows an unusual pathway, termed non-hydrolytic serinolysis, in which the side chain hydroxyl group of the serine supplies its oxygen atom to form the C-terminus of the beta chain, while the remainder of the serine residue undergoes an oxidative deamination to produce ammonia and the pyruvoyl group blocking the N-terminus of the alpha chain.</text>
</comment>
<keyword evidence="10 15" id="KW-0704">Schiff base</keyword>
<evidence type="ECO:0000256" key="8">
    <source>
        <dbReference type="ARBA" id="ARBA00023145"/>
    </source>
</evidence>
<protein>
    <recommendedName>
        <fullName evidence="15">S-adenosylmethionine decarboxylase proenzyme</fullName>
        <shortName evidence="15">AdoMetDC</shortName>
        <shortName evidence="15">SAMDC</shortName>
        <ecNumber evidence="15">4.1.1.50</ecNumber>
    </recommendedName>
    <component>
        <recommendedName>
            <fullName evidence="15">S-adenosylmethionine decarboxylase beta chain</fullName>
        </recommendedName>
    </component>
    <component>
        <recommendedName>
            <fullName evidence="15">S-adenosylmethionine decarboxylase alpha chain</fullName>
        </recommendedName>
    </component>
</protein>
<evidence type="ECO:0000256" key="10">
    <source>
        <dbReference type="ARBA" id="ARBA00023270"/>
    </source>
</evidence>
<dbReference type="NCBIfam" id="TIGR03330">
    <property type="entry name" value="SAM_DCase_Bsu"/>
    <property type="match status" value="1"/>
</dbReference>
<comment type="cofactor">
    <cofactor evidence="15">
        <name>pyruvate</name>
        <dbReference type="ChEBI" id="CHEBI:15361"/>
    </cofactor>
    <text evidence="15">Binds 1 pyruvoyl group covalently per subunit.</text>
</comment>
<keyword evidence="11 15" id="KW-0670">Pyruvate</keyword>
<feature type="site" description="Cleavage (non-hydrolytic); by autolysis" evidence="15">
    <location>
        <begin position="62"/>
        <end position="63"/>
    </location>
</feature>
<evidence type="ECO:0000256" key="3">
    <source>
        <dbReference type="ARBA" id="ARBA00022691"/>
    </source>
</evidence>
<keyword evidence="17" id="KW-1185">Reference proteome</keyword>
<dbReference type="EC" id="4.1.1.50" evidence="15"/>
<dbReference type="InterPro" id="IPR042284">
    <property type="entry name" value="AdoMetDC_N"/>
</dbReference>
<keyword evidence="8 15" id="KW-0865">Zymogen</keyword>
<dbReference type="InterPro" id="IPR003826">
    <property type="entry name" value="AdoMetDC_fam_prok"/>
</dbReference>
<dbReference type="InterPro" id="IPR017716">
    <property type="entry name" value="S-AdoMet_deCOase_pro-enz"/>
</dbReference>
<name>A0A504JEE6_9FLAO</name>
<comment type="similarity">
    <text evidence="14 15">Belongs to the prokaryotic AdoMetDC family. Type 1 subfamily.</text>
</comment>
<evidence type="ECO:0000256" key="11">
    <source>
        <dbReference type="ARBA" id="ARBA00023317"/>
    </source>
</evidence>
<dbReference type="GO" id="GO:0005829">
    <property type="term" value="C:cytosol"/>
    <property type="evidence" value="ECO:0007669"/>
    <property type="project" value="TreeGrafter"/>
</dbReference>
<dbReference type="Proteomes" id="UP000315540">
    <property type="component" value="Unassembled WGS sequence"/>
</dbReference>
<evidence type="ECO:0000256" key="7">
    <source>
        <dbReference type="ARBA" id="ARBA00023115"/>
    </source>
</evidence>
<dbReference type="GO" id="GO:0008295">
    <property type="term" value="P:spermidine biosynthetic process"/>
    <property type="evidence" value="ECO:0007669"/>
    <property type="project" value="UniProtKB-UniRule"/>
</dbReference>
<comment type="caution">
    <text evidence="16">The sequence shown here is derived from an EMBL/GenBank/DDBJ whole genome shotgun (WGS) entry which is preliminary data.</text>
</comment>
<dbReference type="OrthoDB" id="9793120at2"/>
<dbReference type="EMBL" id="VFWZ01000001">
    <property type="protein sequence ID" value="TPN89217.1"/>
    <property type="molecule type" value="Genomic_DNA"/>
</dbReference>
<dbReference type="PANTHER" id="PTHR33866:SF2">
    <property type="entry name" value="S-ADENOSYLMETHIONINE DECARBOXYLASE PROENZYME"/>
    <property type="match status" value="1"/>
</dbReference>
<dbReference type="InterPro" id="IPR042286">
    <property type="entry name" value="AdoMetDC_C"/>
</dbReference>
<feature type="active site" description="Proton acceptor; for processing activity" evidence="15">
    <location>
        <position position="68"/>
    </location>
</feature>
<evidence type="ECO:0000256" key="4">
    <source>
        <dbReference type="ARBA" id="ARBA00022793"/>
    </source>
</evidence>
<evidence type="ECO:0000256" key="2">
    <source>
        <dbReference type="ARBA" id="ARBA00011601"/>
    </source>
</evidence>
<comment type="subunit">
    <text evidence="2 15">Heterotetramer of two alpha and two beta chains arranged as a dimer of alpha/beta heterodimers.</text>
</comment>
<evidence type="ECO:0000256" key="12">
    <source>
        <dbReference type="ARBA" id="ARBA00048112"/>
    </source>
</evidence>
<dbReference type="PANTHER" id="PTHR33866">
    <property type="entry name" value="S-ADENOSYLMETHIONINE DECARBOXYLASE PROENZYME"/>
    <property type="match status" value="1"/>
</dbReference>
<accession>A0A504JEE6</accession>
<feature type="chain" id="PRO_5023248446" description="S-adenosylmethionine decarboxylase beta chain" evidence="15">
    <location>
        <begin position="1"/>
        <end position="62"/>
    </location>
</feature>
<evidence type="ECO:0000313" key="16">
    <source>
        <dbReference type="EMBL" id="TPN89217.1"/>
    </source>
</evidence>
<comment type="pathway">
    <text evidence="1 15">Amine and polyamine biosynthesis; S-adenosylmethioninamine biosynthesis; S-adenosylmethioninamine from S-adenosyl-L-methionine: step 1/1.</text>
</comment>
<evidence type="ECO:0000256" key="5">
    <source>
        <dbReference type="ARBA" id="ARBA00022813"/>
    </source>
</evidence>